<evidence type="ECO:0000313" key="1">
    <source>
        <dbReference type="EMBL" id="CCF40102.1"/>
    </source>
</evidence>
<evidence type="ECO:0000313" key="2">
    <source>
        <dbReference type="Proteomes" id="UP000007174"/>
    </source>
</evidence>
<gene>
    <name evidence="1" type="ORF">CH063_02275</name>
</gene>
<protein>
    <submittedName>
        <fullName evidence="1">Uncharacterized protein</fullName>
    </submittedName>
</protein>
<accession>H1VIP9</accession>
<dbReference type="EMBL" id="CACQ02003879">
    <property type="protein sequence ID" value="CCF40102.1"/>
    <property type="molecule type" value="Genomic_DNA"/>
</dbReference>
<name>H1VIP9_COLHI</name>
<dbReference type="AlphaFoldDB" id="H1VIP9"/>
<dbReference type="Proteomes" id="UP000007174">
    <property type="component" value="Unassembled WGS sequence"/>
</dbReference>
<sequence length="63" mass="7175">MLIALRLGLQALCHRPTTRYTFTNTLPTRMTTHHTKVRTTMSVRTLLFSANLHLRCDNAPPLA</sequence>
<reference evidence="2" key="1">
    <citation type="journal article" date="2012" name="Nat. Genet.">
        <title>Lifestyle transitions in plant pathogenic Colletotrichum fungi deciphered by genome and transcriptome analyses.</title>
        <authorList>
            <person name="O'Connell R.J."/>
            <person name="Thon M.R."/>
            <person name="Hacquard S."/>
            <person name="Amyotte S.G."/>
            <person name="Kleemann J."/>
            <person name="Torres M.F."/>
            <person name="Damm U."/>
            <person name="Buiate E.A."/>
            <person name="Epstein L."/>
            <person name="Alkan N."/>
            <person name="Altmueller J."/>
            <person name="Alvarado-Balderrama L."/>
            <person name="Bauser C.A."/>
            <person name="Becker C."/>
            <person name="Birren B.W."/>
            <person name="Chen Z."/>
            <person name="Choi J."/>
            <person name="Crouch J.A."/>
            <person name="Duvick J.P."/>
            <person name="Farman M.A."/>
            <person name="Gan P."/>
            <person name="Heiman D."/>
            <person name="Henrissat B."/>
            <person name="Howard R.J."/>
            <person name="Kabbage M."/>
            <person name="Koch C."/>
            <person name="Kracher B."/>
            <person name="Kubo Y."/>
            <person name="Law A.D."/>
            <person name="Lebrun M.-H."/>
            <person name="Lee Y.-H."/>
            <person name="Miyara I."/>
            <person name="Moore N."/>
            <person name="Neumann U."/>
            <person name="Nordstroem K."/>
            <person name="Panaccione D.G."/>
            <person name="Panstruga R."/>
            <person name="Place M."/>
            <person name="Proctor R.H."/>
            <person name="Prusky D."/>
            <person name="Rech G."/>
            <person name="Reinhardt R."/>
            <person name="Rollins J.A."/>
            <person name="Rounsley S."/>
            <person name="Schardl C.L."/>
            <person name="Schwartz D.C."/>
            <person name="Shenoy N."/>
            <person name="Shirasu K."/>
            <person name="Sikhakolli U.R."/>
            <person name="Stueber K."/>
            <person name="Sukno S.A."/>
            <person name="Sweigard J.A."/>
            <person name="Takano Y."/>
            <person name="Takahara H."/>
            <person name="Trail F."/>
            <person name="van der Does H.C."/>
            <person name="Voll L.M."/>
            <person name="Will I."/>
            <person name="Young S."/>
            <person name="Zeng Q."/>
            <person name="Zhang J."/>
            <person name="Zhou S."/>
            <person name="Dickman M.B."/>
            <person name="Schulze-Lefert P."/>
            <person name="Ver Loren van Themaat E."/>
            <person name="Ma L.-J."/>
            <person name="Vaillancourt L.J."/>
        </authorList>
    </citation>
    <scope>NUCLEOTIDE SEQUENCE [LARGE SCALE GENOMIC DNA]</scope>
    <source>
        <strain evidence="2">IMI 349063</strain>
    </source>
</reference>
<dbReference type="HOGENOM" id="CLU_2885660_0_0_1"/>
<proteinExistence type="predicted"/>
<organism evidence="1 2">
    <name type="scientific">Colletotrichum higginsianum (strain IMI 349063)</name>
    <name type="common">Crucifer anthracnose fungus</name>
    <dbReference type="NCBI Taxonomy" id="759273"/>
    <lineage>
        <taxon>Eukaryota</taxon>
        <taxon>Fungi</taxon>
        <taxon>Dikarya</taxon>
        <taxon>Ascomycota</taxon>
        <taxon>Pezizomycotina</taxon>
        <taxon>Sordariomycetes</taxon>
        <taxon>Hypocreomycetidae</taxon>
        <taxon>Glomerellales</taxon>
        <taxon>Glomerellaceae</taxon>
        <taxon>Colletotrichum</taxon>
        <taxon>Colletotrichum destructivum species complex</taxon>
    </lineage>
</organism>